<proteinExistence type="predicted"/>
<organism evidence="1 2">
    <name type="scientific">Ambrosia artemisiifolia</name>
    <name type="common">Common ragweed</name>
    <dbReference type="NCBI Taxonomy" id="4212"/>
    <lineage>
        <taxon>Eukaryota</taxon>
        <taxon>Viridiplantae</taxon>
        <taxon>Streptophyta</taxon>
        <taxon>Embryophyta</taxon>
        <taxon>Tracheophyta</taxon>
        <taxon>Spermatophyta</taxon>
        <taxon>Magnoliopsida</taxon>
        <taxon>eudicotyledons</taxon>
        <taxon>Gunneridae</taxon>
        <taxon>Pentapetalae</taxon>
        <taxon>asterids</taxon>
        <taxon>campanulids</taxon>
        <taxon>Asterales</taxon>
        <taxon>Asteraceae</taxon>
        <taxon>Asteroideae</taxon>
        <taxon>Heliantheae alliance</taxon>
        <taxon>Heliantheae</taxon>
        <taxon>Ambrosia</taxon>
    </lineage>
</organism>
<dbReference type="PANTHER" id="PTHR43493:SF5">
    <property type="entry name" value="DNA GYRASE SUBUNIT A, CHLOROPLASTIC_MITOCHONDRIAL"/>
    <property type="match status" value="1"/>
</dbReference>
<gene>
    <name evidence="1" type="ORF">M8C21_001232</name>
</gene>
<evidence type="ECO:0000313" key="1">
    <source>
        <dbReference type="EMBL" id="KAI7725128.1"/>
    </source>
</evidence>
<dbReference type="GO" id="GO:0003918">
    <property type="term" value="F:DNA topoisomerase type II (double strand cut, ATP-hydrolyzing) activity"/>
    <property type="evidence" value="ECO:0007669"/>
    <property type="project" value="TreeGrafter"/>
</dbReference>
<dbReference type="Proteomes" id="UP001206925">
    <property type="component" value="Unassembled WGS sequence"/>
</dbReference>
<dbReference type="Pfam" id="PF03989">
    <property type="entry name" value="DNA_gyraseA_C"/>
    <property type="match status" value="2"/>
</dbReference>
<dbReference type="EMBL" id="JAMZMK010012056">
    <property type="protein sequence ID" value="KAI7725128.1"/>
    <property type="molecule type" value="Genomic_DNA"/>
</dbReference>
<dbReference type="InterPro" id="IPR035516">
    <property type="entry name" value="Gyrase/topoIV_suA_C"/>
</dbReference>
<name>A0AAD5G2B9_AMBAR</name>
<dbReference type="InterPro" id="IPR006691">
    <property type="entry name" value="GyrA/parC_rep"/>
</dbReference>
<dbReference type="AlphaFoldDB" id="A0AAD5G2B9"/>
<sequence length="109" mass="12323">MDVIPNEEMLLALSGKAYVKRMKPDTFNLQNCGTISKSVGKLRVNDTMSDFLVCHAHDRLLYFSDKGNVYSAPAYKIPECSRAAADHEMVLRAMSRAMEVTERVYLDMT</sequence>
<keyword evidence="2" id="KW-1185">Reference proteome</keyword>
<dbReference type="GO" id="GO:0005524">
    <property type="term" value="F:ATP binding"/>
    <property type="evidence" value="ECO:0007669"/>
    <property type="project" value="InterPro"/>
</dbReference>
<dbReference type="GO" id="GO:0003677">
    <property type="term" value="F:DNA binding"/>
    <property type="evidence" value="ECO:0007669"/>
    <property type="project" value="InterPro"/>
</dbReference>
<accession>A0AAD5G2B9</accession>
<dbReference type="InterPro" id="IPR050220">
    <property type="entry name" value="Type_II_DNA_Topoisomerases"/>
</dbReference>
<dbReference type="GO" id="GO:0005737">
    <property type="term" value="C:cytoplasm"/>
    <property type="evidence" value="ECO:0007669"/>
    <property type="project" value="TreeGrafter"/>
</dbReference>
<dbReference type="SUPFAM" id="SSF101904">
    <property type="entry name" value="GyrA/ParC C-terminal domain-like"/>
    <property type="match status" value="1"/>
</dbReference>
<dbReference type="Gene3D" id="2.120.10.90">
    <property type="entry name" value="DNA gyrase/topoisomerase IV, subunit A, C-terminal"/>
    <property type="match status" value="1"/>
</dbReference>
<comment type="caution">
    <text evidence="1">The sequence shown here is derived from an EMBL/GenBank/DDBJ whole genome shotgun (WGS) entry which is preliminary data.</text>
</comment>
<reference evidence="1" key="1">
    <citation type="submission" date="2022-06" db="EMBL/GenBank/DDBJ databases">
        <title>Uncovering the hologenomic basis of an extraordinary plant invasion.</title>
        <authorList>
            <person name="Bieker V.C."/>
            <person name="Martin M.D."/>
            <person name="Gilbert T."/>
            <person name="Hodgins K."/>
            <person name="Battlay P."/>
            <person name="Petersen B."/>
            <person name="Wilson J."/>
        </authorList>
    </citation>
    <scope>NUCLEOTIDE SEQUENCE</scope>
    <source>
        <strain evidence="1">AA19_3_7</strain>
        <tissue evidence="1">Leaf</tissue>
    </source>
</reference>
<dbReference type="GO" id="GO:0009330">
    <property type="term" value="C:DNA topoisomerase type II (double strand cut, ATP-hydrolyzing) complex"/>
    <property type="evidence" value="ECO:0007669"/>
    <property type="project" value="TreeGrafter"/>
</dbReference>
<protein>
    <submittedName>
        <fullName evidence="1">Uncharacterized protein</fullName>
    </submittedName>
</protein>
<dbReference type="GO" id="GO:0006265">
    <property type="term" value="P:DNA topological change"/>
    <property type="evidence" value="ECO:0007669"/>
    <property type="project" value="InterPro"/>
</dbReference>
<evidence type="ECO:0000313" key="2">
    <source>
        <dbReference type="Proteomes" id="UP001206925"/>
    </source>
</evidence>
<dbReference type="PANTHER" id="PTHR43493">
    <property type="entry name" value="DNA GYRASE/TOPOISOMERASE SUBUNIT A"/>
    <property type="match status" value="1"/>
</dbReference>